<dbReference type="GO" id="GO:0042626">
    <property type="term" value="F:ATPase-coupled transmembrane transporter activity"/>
    <property type="evidence" value="ECO:0007669"/>
    <property type="project" value="TreeGrafter"/>
</dbReference>
<proteinExistence type="predicted"/>
<name>A0A426X9M6_ENSVE</name>
<sequence length="96" mass="10749">MIVGLIERFYDPLMGMVKVDGSDVKSYHLQSLRKHIGLVGQEPVLFSRTIRENIAYGMEGPTEGEIEDAARTVNAHDFISGLNDDYDVGQMSRFSL</sequence>
<dbReference type="PANTHER" id="PTHR24221:SF528">
    <property type="entry name" value="ABC TRANSPORTER B FAMILY MEMBER 15"/>
    <property type="match status" value="1"/>
</dbReference>
<evidence type="ECO:0000259" key="1">
    <source>
        <dbReference type="Pfam" id="PF00005"/>
    </source>
</evidence>
<dbReference type="Gene3D" id="3.40.50.300">
    <property type="entry name" value="P-loop containing nucleotide triphosphate hydrolases"/>
    <property type="match status" value="1"/>
</dbReference>
<comment type="caution">
    <text evidence="2">The sequence shown here is derived from an EMBL/GenBank/DDBJ whole genome shotgun (WGS) entry which is preliminary data.</text>
</comment>
<organism evidence="2 3">
    <name type="scientific">Ensete ventricosum</name>
    <name type="common">Abyssinian banana</name>
    <name type="synonym">Musa ensete</name>
    <dbReference type="NCBI Taxonomy" id="4639"/>
    <lineage>
        <taxon>Eukaryota</taxon>
        <taxon>Viridiplantae</taxon>
        <taxon>Streptophyta</taxon>
        <taxon>Embryophyta</taxon>
        <taxon>Tracheophyta</taxon>
        <taxon>Spermatophyta</taxon>
        <taxon>Magnoliopsida</taxon>
        <taxon>Liliopsida</taxon>
        <taxon>Zingiberales</taxon>
        <taxon>Musaceae</taxon>
        <taxon>Ensete</taxon>
    </lineage>
</organism>
<evidence type="ECO:0000313" key="2">
    <source>
        <dbReference type="EMBL" id="RRT36174.1"/>
    </source>
</evidence>
<dbReference type="InterPro" id="IPR003439">
    <property type="entry name" value="ABC_transporter-like_ATP-bd"/>
</dbReference>
<dbReference type="GO" id="GO:0005524">
    <property type="term" value="F:ATP binding"/>
    <property type="evidence" value="ECO:0007669"/>
    <property type="project" value="InterPro"/>
</dbReference>
<dbReference type="AlphaFoldDB" id="A0A426X9M6"/>
<dbReference type="PANTHER" id="PTHR24221">
    <property type="entry name" value="ATP-BINDING CASSETTE SUB-FAMILY B"/>
    <property type="match status" value="1"/>
</dbReference>
<dbReference type="Pfam" id="PF00005">
    <property type="entry name" value="ABC_tran"/>
    <property type="match status" value="1"/>
</dbReference>
<gene>
    <name evidence="2" type="ORF">B296_00050779</name>
</gene>
<dbReference type="InterPro" id="IPR027417">
    <property type="entry name" value="P-loop_NTPase"/>
</dbReference>
<protein>
    <recommendedName>
        <fullName evidence="1">ABC transporter domain-containing protein</fullName>
    </recommendedName>
</protein>
<evidence type="ECO:0000313" key="3">
    <source>
        <dbReference type="Proteomes" id="UP000287651"/>
    </source>
</evidence>
<reference evidence="2 3" key="1">
    <citation type="journal article" date="2014" name="Agronomy (Basel)">
        <title>A Draft Genome Sequence for Ensete ventricosum, the Drought-Tolerant Tree Against Hunger.</title>
        <authorList>
            <person name="Harrison J."/>
            <person name="Moore K.A."/>
            <person name="Paszkiewicz K."/>
            <person name="Jones T."/>
            <person name="Grant M."/>
            <person name="Ambacheew D."/>
            <person name="Muzemil S."/>
            <person name="Studholme D.J."/>
        </authorList>
    </citation>
    <scope>NUCLEOTIDE SEQUENCE [LARGE SCALE GENOMIC DNA]</scope>
</reference>
<dbReference type="Proteomes" id="UP000287651">
    <property type="component" value="Unassembled WGS sequence"/>
</dbReference>
<dbReference type="GO" id="GO:0016887">
    <property type="term" value="F:ATP hydrolysis activity"/>
    <property type="evidence" value="ECO:0007669"/>
    <property type="project" value="InterPro"/>
</dbReference>
<dbReference type="InterPro" id="IPR039421">
    <property type="entry name" value="Type_1_exporter"/>
</dbReference>
<dbReference type="EMBL" id="AMZH03023963">
    <property type="protein sequence ID" value="RRT36174.1"/>
    <property type="molecule type" value="Genomic_DNA"/>
</dbReference>
<dbReference type="GO" id="GO:0016020">
    <property type="term" value="C:membrane"/>
    <property type="evidence" value="ECO:0007669"/>
    <property type="project" value="TreeGrafter"/>
</dbReference>
<accession>A0A426X9M6</accession>
<dbReference type="SUPFAM" id="SSF52540">
    <property type="entry name" value="P-loop containing nucleoside triphosphate hydrolases"/>
    <property type="match status" value="1"/>
</dbReference>
<feature type="domain" description="ABC transporter" evidence="1">
    <location>
        <begin position="4"/>
        <end position="83"/>
    </location>
</feature>